<evidence type="ECO:0008006" key="3">
    <source>
        <dbReference type="Google" id="ProtNLM"/>
    </source>
</evidence>
<evidence type="ECO:0000313" key="2">
    <source>
        <dbReference type="EMBL" id="CEK62643.1"/>
    </source>
</evidence>
<dbReference type="AlphaFoldDB" id="A0A0B6Z278"/>
<dbReference type="EMBL" id="HACG01015778">
    <property type="protein sequence ID" value="CEK62643.1"/>
    <property type="molecule type" value="Transcribed_RNA"/>
</dbReference>
<name>A0A0B6Z278_9EUPU</name>
<organism evidence="2">
    <name type="scientific">Arion vulgaris</name>
    <dbReference type="NCBI Taxonomy" id="1028688"/>
    <lineage>
        <taxon>Eukaryota</taxon>
        <taxon>Metazoa</taxon>
        <taxon>Spiralia</taxon>
        <taxon>Lophotrochozoa</taxon>
        <taxon>Mollusca</taxon>
        <taxon>Gastropoda</taxon>
        <taxon>Heterobranchia</taxon>
        <taxon>Euthyneura</taxon>
        <taxon>Panpulmonata</taxon>
        <taxon>Eupulmonata</taxon>
        <taxon>Stylommatophora</taxon>
        <taxon>Helicina</taxon>
        <taxon>Arionoidea</taxon>
        <taxon>Arionidae</taxon>
        <taxon>Arion</taxon>
    </lineage>
</organism>
<evidence type="ECO:0000256" key="1">
    <source>
        <dbReference type="SAM" id="Coils"/>
    </source>
</evidence>
<gene>
    <name evidence="2" type="primary">ORF45755</name>
</gene>
<proteinExistence type="predicted"/>
<feature type="non-terminal residue" evidence="2">
    <location>
        <position position="104"/>
    </location>
</feature>
<reference evidence="2" key="1">
    <citation type="submission" date="2014-12" db="EMBL/GenBank/DDBJ databases">
        <title>Insight into the proteome of Arion vulgaris.</title>
        <authorList>
            <person name="Aradska J."/>
            <person name="Bulat T."/>
            <person name="Smidak R."/>
            <person name="Sarate P."/>
            <person name="Gangsoo J."/>
            <person name="Sialana F."/>
            <person name="Bilban M."/>
            <person name="Lubec G."/>
        </authorList>
    </citation>
    <scope>NUCLEOTIDE SEQUENCE</scope>
    <source>
        <tissue evidence="2">Skin</tissue>
    </source>
</reference>
<accession>A0A0B6Z278</accession>
<sequence>EYSSKMTDMEKRHASEMEQLRVQFALEKDDLEIKLKKLHMEELQSQITAHKTALNNAIKLEQRQKQEIVDKLQTKHQEERDNLQIEMKQKHKTEVDALKQAQTA</sequence>
<protein>
    <recommendedName>
        <fullName evidence="3">Protein FAM184A/B N-terminal domain-containing protein</fullName>
    </recommendedName>
</protein>
<keyword evidence="1" id="KW-0175">Coiled coil</keyword>
<feature type="coiled-coil region" evidence="1">
    <location>
        <begin position="40"/>
        <end position="89"/>
    </location>
</feature>
<feature type="non-terminal residue" evidence="2">
    <location>
        <position position="1"/>
    </location>
</feature>